<keyword evidence="4" id="KW-1185">Reference proteome</keyword>
<evidence type="ECO:0000256" key="1">
    <source>
        <dbReference type="SAM" id="MobiDB-lite"/>
    </source>
</evidence>
<reference evidence="3 4" key="1">
    <citation type="submission" date="2021-06" db="EMBL/GenBank/DDBJ databases">
        <authorList>
            <person name="Palmer J.M."/>
        </authorList>
    </citation>
    <scope>NUCLEOTIDE SEQUENCE [LARGE SCALE GENOMIC DNA]</scope>
    <source>
        <strain evidence="3 4">GA_2019</strain>
        <tissue evidence="3">Muscle</tissue>
    </source>
</reference>
<organism evidence="3 4">
    <name type="scientific">Goodea atripinnis</name>
    <dbReference type="NCBI Taxonomy" id="208336"/>
    <lineage>
        <taxon>Eukaryota</taxon>
        <taxon>Metazoa</taxon>
        <taxon>Chordata</taxon>
        <taxon>Craniata</taxon>
        <taxon>Vertebrata</taxon>
        <taxon>Euteleostomi</taxon>
        <taxon>Actinopterygii</taxon>
        <taxon>Neopterygii</taxon>
        <taxon>Teleostei</taxon>
        <taxon>Neoteleostei</taxon>
        <taxon>Acanthomorphata</taxon>
        <taxon>Ovalentaria</taxon>
        <taxon>Atherinomorphae</taxon>
        <taxon>Cyprinodontiformes</taxon>
        <taxon>Goodeidae</taxon>
        <taxon>Goodea</taxon>
    </lineage>
</organism>
<dbReference type="EMBL" id="JAHRIO010002607">
    <property type="protein sequence ID" value="MEQ2159525.1"/>
    <property type="molecule type" value="Genomic_DNA"/>
</dbReference>
<evidence type="ECO:0000313" key="4">
    <source>
        <dbReference type="Proteomes" id="UP001476798"/>
    </source>
</evidence>
<proteinExistence type="predicted"/>
<protein>
    <submittedName>
        <fullName evidence="3">Uncharacterized protein</fullName>
    </submittedName>
</protein>
<dbReference type="Proteomes" id="UP001476798">
    <property type="component" value="Unassembled WGS sequence"/>
</dbReference>
<evidence type="ECO:0000256" key="2">
    <source>
        <dbReference type="SAM" id="Phobius"/>
    </source>
</evidence>
<gene>
    <name evidence="3" type="ORF">GOODEAATRI_023924</name>
</gene>
<accession>A0ABV0MK93</accession>
<keyword evidence="2" id="KW-0472">Membrane</keyword>
<feature type="transmembrane region" description="Helical" evidence="2">
    <location>
        <begin position="76"/>
        <end position="92"/>
    </location>
</feature>
<comment type="caution">
    <text evidence="3">The sequence shown here is derived from an EMBL/GenBank/DDBJ whole genome shotgun (WGS) entry which is preliminary data.</text>
</comment>
<name>A0ABV0MK93_9TELE</name>
<keyword evidence="2" id="KW-0812">Transmembrane</keyword>
<evidence type="ECO:0000313" key="3">
    <source>
        <dbReference type="EMBL" id="MEQ2159525.1"/>
    </source>
</evidence>
<keyword evidence="2" id="KW-1133">Transmembrane helix</keyword>
<feature type="region of interest" description="Disordered" evidence="1">
    <location>
        <begin position="15"/>
        <end position="46"/>
    </location>
</feature>
<sequence>MYSLVTPTAMMNIRTKETPRPGYNQRLNLGTPEKETRRGSNGQRDMLVTSHPSLCPVWTHQHVPLFQKELLSSSTSSWYSVVMVSVLVFVSVRKMKAEQTKRASNTELQVNGHRTHFELENTR</sequence>